<dbReference type="GO" id="GO:0003700">
    <property type="term" value="F:DNA-binding transcription factor activity"/>
    <property type="evidence" value="ECO:0007669"/>
    <property type="project" value="UniProtKB-UniRule"/>
</dbReference>
<keyword evidence="7" id="KW-0812">Transmembrane</keyword>
<dbReference type="PROSITE" id="PS51152">
    <property type="entry name" value="NFYA_HAP2_2"/>
    <property type="match status" value="1"/>
</dbReference>
<dbReference type="InterPro" id="IPR001289">
    <property type="entry name" value="NFYA"/>
</dbReference>
<reference evidence="8" key="1">
    <citation type="submission" date="2020-09" db="EMBL/GenBank/DDBJ databases">
        <title>Genome-Enabled Discovery of Anthraquinone Biosynthesis in Senna tora.</title>
        <authorList>
            <person name="Kang S.-H."/>
            <person name="Pandey R.P."/>
            <person name="Lee C.-M."/>
            <person name="Sim J.-S."/>
            <person name="Jeong J.-T."/>
            <person name="Choi B.-S."/>
            <person name="Jung M."/>
            <person name="Ginzburg D."/>
            <person name="Zhao K."/>
            <person name="Won S.Y."/>
            <person name="Oh T.-J."/>
            <person name="Yu Y."/>
            <person name="Kim N.-H."/>
            <person name="Lee O.R."/>
            <person name="Lee T.-H."/>
            <person name="Bashyal P."/>
            <person name="Kim T.-S."/>
            <person name="Lee W.-H."/>
            <person name="Kawkins C."/>
            <person name="Kim C.-K."/>
            <person name="Kim J.S."/>
            <person name="Ahn B.O."/>
            <person name="Rhee S.Y."/>
            <person name="Sohng J.K."/>
        </authorList>
    </citation>
    <scope>NUCLEOTIDE SEQUENCE</scope>
    <source>
        <tissue evidence="8">Leaf</tissue>
    </source>
</reference>
<protein>
    <recommendedName>
        <fullName evidence="6">Nuclear transcription factor Y subunit</fullName>
    </recommendedName>
</protein>
<evidence type="ECO:0000313" key="8">
    <source>
        <dbReference type="EMBL" id="KAF7804089.1"/>
    </source>
</evidence>
<dbReference type="Pfam" id="PF02045">
    <property type="entry name" value="CBFB_NFYA"/>
    <property type="match status" value="1"/>
</dbReference>
<keyword evidence="2 6" id="KW-0805">Transcription regulation</keyword>
<dbReference type="Gene3D" id="6.10.250.2430">
    <property type="match status" value="1"/>
</dbReference>
<feature type="transmembrane region" description="Helical" evidence="7">
    <location>
        <begin position="9"/>
        <end position="28"/>
    </location>
</feature>
<gene>
    <name evidence="8" type="ORF">G2W53_043200</name>
</gene>
<dbReference type="GO" id="GO:0003677">
    <property type="term" value="F:DNA binding"/>
    <property type="evidence" value="ECO:0007669"/>
    <property type="project" value="UniProtKB-KW"/>
</dbReference>
<dbReference type="PANTHER" id="PTHR12632">
    <property type="entry name" value="TRANSCRIPTION FACTOR NF-Y ALPHA-RELATED"/>
    <property type="match status" value="1"/>
</dbReference>
<dbReference type="GO" id="GO:0005634">
    <property type="term" value="C:nucleus"/>
    <property type="evidence" value="ECO:0007669"/>
    <property type="project" value="UniProtKB-SubCell"/>
</dbReference>
<evidence type="ECO:0000256" key="2">
    <source>
        <dbReference type="ARBA" id="ARBA00023015"/>
    </source>
</evidence>
<evidence type="ECO:0000256" key="1">
    <source>
        <dbReference type="ARBA" id="ARBA00004123"/>
    </source>
</evidence>
<dbReference type="SMART" id="SM00521">
    <property type="entry name" value="CBF"/>
    <property type="match status" value="1"/>
</dbReference>
<proteinExistence type="inferred from homology"/>
<evidence type="ECO:0000313" key="9">
    <source>
        <dbReference type="Proteomes" id="UP000634136"/>
    </source>
</evidence>
<evidence type="ECO:0000256" key="3">
    <source>
        <dbReference type="ARBA" id="ARBA00023125"/>
    </source>
</evidence>
<comment type="similarity">
    <text evidence="6">Belongs to the NFYA/HAP2 subunit family.</text>
</comment>
<dbReference type="EMBL" id="JAAIUW010000013">
    <property type="protein sequence ID" value="KAF7804089.1"/>
    <property type="molecule type" value="Genomic_DNA"/>
</dbReference>
<evidence type="ECO:0000256" key="7">
    <source>
        <dbReference type="SAM" id="Phobius"/>
    </source>
</evidence>
<keyword evidence="5 6" id="KW-0539">Nucleus</keyword>
<sequence length="282" mass="32106">MDKENPMNNLVRLLICSVLQFIYLFIYFSKDTPAIQGRSMQSKLNYSVRHCHSEADTSSQVWWHDSSSKDMEMEGNHVNSFIPKFTDINIDGKTDEAHHEATQLLAQPSSQLELVGHSMACAPFLYYVTPTTDGPQALMHAHGAEEPVYVNAKQYHGILRRRQSRAKAGLEKKLIKVRKNEVEICLQELAVKWQSPPPRQVTHVTALLLVGSQLKTALTAIAIALRIRMKLAHKRRRLNIYLKILIALIESLQDLFFGFCPSAQNIEVQIKIVGNHRIIRKT</sequence>
<keyword evidence="4 6" id="KW-0804">Transcription</keyword>
<accession>A0A834SV65</accession>
<dbReference type="OrthoDB" id="1097733at2759"/>
<comment type="subcellular location">
    <subcellularLocation>
        <location evidence="1 6">Nucleus</location>
    </subcellularLocation>
</comment>
<comment type="subunit">
    <text evidence="6">Heterotrimer.</text>
</comment>
<keyword evidence="7" id="KW-0472">Membrane</keyword>
<comment type="caution">
    <text evidence="8">The sequence shown here is derived from an EMBL/GenBank/DDBJ whole genome shotgun (WGS) entry which is preliminary data.</text>
</comment>
<name>A0A834SV65_9FABA</name>
<dbReference type="Proteomes" id="UP000634136">
    <property type="component" value="Unassembled WGS sequence"/>
</dbReference>
<keyword evidence="9" id="KW-1185">Reference proteome</keyword>
<dbReference type="AlphaFoldDB" id="A0A834SV65"/>
<evidence type="ECO:0000256" key="5">
    <source>
        <dbReference type="ARBA" id="ARBA00023242"/>
    </source>
</evidence>
<comment type="function">
    <text evidence="6">Component of the sequence-specific heterotrimeric transcription factor (NF-Y) which specifically recognizes a 5'-CCAAT-3' box motif found in the promoters of its target genes.</text>
</comment>
<evidence type="ECO:0000256" key="6">
    <source>
        <dbReference type="RuleBase" id="RU367155"/>
    </source>
</evidence>
<keyword evidence="7" id="KW-1133">Transmembrane helix</keyword>
<evidence type="ECO:0000256" key="4">
    <source>
        <dbReference type="ARBA" id="ARBA00023163"/>
    </source>
</evidence>
<organism evidence="8 9">
    <name type="scientific">Senna tora</name>
    <dbReference type="NCBI Taxonomy" id="362788"/>
    <lineage>
        <taxon>Eukaryota</taxon>
        <taxon>Viridiplantae</taxon>
        <taxon>Streptophyta</taxon>
        <taxon>Embryophyta</taxon>
        <taxon>Tracheophyta</taxon>
        <taxon>Spermatophyta</taxon>
        <taxon>Magnoliopsida</taxon>
        <taxon>eudicotyledons</taxon>
        <taxon>Gunneridae</taxon>
        <taxon>Pentapetalae</taxon>
        <taxon>rosids</taxon>
        <taxon>fabids</taxon>
        <taxon>Fabales</taxon>
        <taxon>Fabaceae</taxon>
        <taxon>Caesalpinioideae</taxon>
        <taxon>Cassia clade</taxon>
        <taxon>Senna</taxon>
    </lineage>
</organism>
<keyword evidence="3 6" id="KW-0238">DNA-binding</keyword>